<dbReference type="AlphaFoldDB" id="X1N203"/>
<gene>
    <name evidence="2" type="ORF">S06H3_38615</name>
</gene>
<dbReference type="EMBL" id="BARV01023549">
    <property type="protein sequence ID" value="GAI38022.1"/>
    <property type="molecule type" value="Genomic_DNA"/>
</dbReference>
<evidence type="ECO:0000313" key="2">
    <source>
        <dbReference type="EMBL" id="GAI38022.1"/>
    </source>
</evidence>
<feature type="non-terminal residue" evidence="2">
    <location>
        <position position="1"/>
    </location>
</feature>
<evidence type="ECO:0000256" key="1">
    <source>
        <dbReference type="SAM" id="Phobius"/>
    </source>
</evidence>
<sequence length="76" mass="8546">DVDGLDAHWRETLVIPAVPAETVWLHPGIIAVLSALATSLTLTSALALEEWTWQRASKRTRELVREIVDEKLFHDS</sequence>
<keyword evidence="1" id="KW-0472">Membrane</keyword>
<feature type="transmembrane region" description="Helical" evidence="1">
    <location>
        <begin position="24"/>
        <end position="48"/>
    </location>
</feature>
<keyword evidence="1" id="KW-1133">Transmembrane helix</keyword>
<reference evidence="2" key="1">
    <citation type="journal article" date="2014" name="Front. Microbiol.">
        <title>High frequency of phylogenetically diverse reductive dehalogenase-homologous genes in deep subseafloor sedimentary metagenomes.</title>
        <authorList>
            <person name="Kawai M."/>
            <person name="Futagami T."/>
            <person name="Toyoda A."/>
            <person name="Takaki Y."/>
            <person name="Nishi S."/>
            <person name="Hori S."/>
            <person name="Arai W."/>
            <person name="Tsubouchi T."/>
            <person name="Morono Y."/>
            <person name="Uchiyama I."/>
            <person name="Ito T."/>
            <person name="Fujiyama A."/>
            <person name="Inagaki F."/>
            <person name="Takami H."/>
        </authorList>
    </citation>
    <scope>NUCLEOTIDE SEQUENCE</scope>
    <source>
        <strain evidence="2">Expedition CK06-06</strain>
    </source>
</reference>
<protein>
    <submittedName>
        <fullName evidence="2">Uncharacterized protein</fullName>
    </submittedName>
</protein>
<name>X1N203_9ZZZZ</name>
<accession>X1N203</accession>
<organism evidence="2">
    <name type="scientific">marine sediment metagenome</name>
    <dbReference type="NCBI Taxonomy" id="412755"/>
    <lineage>
        <taxon>unclassified sequences</taxon>
        <taxon>metagenomes</taxon>
        <taxon>ecological metagenomes</taxon>
    </lineage>
</organism>
<proteinExistence type="predicted"/>
<keyword evidence="1" id="KW-0812">Transmembrane</keyword>
<comment type="caution">
    <text evidence="2">The sequence shown here is derived from an EMBL/GenBank/DDBJ whole genome shotgun (WGS) entry which is preliminary data.</text>
</comment>